<keyword evidence="4" id="KW-1185">Reference proteome</keyword>
<accession>A0A2J6QTU7</accession>
<sequence length="175" mass="20229">MNRKSLSWLVLGLNGSSLILLFFQAPDTWVHYMAIISSCFACCLNLSSPRCQESTETNEDPRLKVEVKVEVEVTTEDRKAKLKALIEEYKQLKDSVNTKEEDYALAEARLQASETLDKYMEDRNNATLDEEARKASARSSQLRHESERRKLRLRRIWLDIEKLERELGIGDFGCL</sequence>
<keyword evidence="2" id="KW-1133">Transmembrane helix</keyword>
<evidence type="ECO:0000313" key="3">
    <source>
        <dbReference type="EMBL" id="PMD29688.1"/>
    </source>
</evidence>
<organism evidence="3 4">
    <name type="scientific">Hyaloscypha variabilis (strain UAMH 11265 / GT02V1 / F)</name>
    <name type="common">Meliniomyces variabilis</name>
    <dbReference type="NCBI Taxonomy" id="1149755"/>
    <lineage>
        <taxon>Eukaryota</taxon>
        <taxon>Fungi</taxon>
        <taxon>Dikarya</taxon>
        <taxon>Ascomycota</taxon>
        <taxon>Pezizomycotina</taxon>
        <taxon>Leotiomycetes</taxon>
        <taxon>Helotiales</taxon>
        <taxon>Hyaloscyphaceae</taxon>
        <taxon>Hyaloscypha</taxon>
        <taxon>Hyaloscypha variabilis</taxon>
    </lineage>
</organism>
<protein>
    <submittedName>
        <fullName evidence="3">Uncharacterized protein</fullName>
    </submittedName>
</protein>
<dbReference type="AlphaFoldDB" id="A0A2J6QTU7"/>
<feature type="transmembrane region" description="Helical" evidence="2">
    <location>
        <begin position="29"/>
        <end position="47"/>
    </location>
</feature>
<evidence type="ECO:0000256" key="1">
    <source>
        <dbReference type="SAM" id="Coils"/>
    </source>
</evidence>
<dbReference type="Proteomes" id="UP000235786">
    <property type="component" value="Unassembled WGS sequence"/>
</dbReference>
<gene>
    <name evidence="3" type="ORF">L207DRAFT_593255</name>
</gene>
<name>A0A2J6QTU7_HYAVF</name>
<feature type="transmembrane region" description="Helical" evidence="2">
    <location>
        <begin position="7"/>
        <end position="23"/>
    </location>
</feature>
<evidence type="ECO:0000313" key="4">
    <source>
        <dbReference type="Proteomes" id="UP000235786"/>
    </source>
</evidence>
<dbReference type="EMBL" id="KZ613972">
    <property type="protein sequence ID" value="PMD29688.1"/>
    <property type="molecule type" value="Genomic_DNA"/>
</dbReference>
<reference evidence="3 4" key="1">
    <citation type="submission" date="2016-04" db="EMBL/GenBank/DDBJ databases">
        <title>A degradative enzymes factory behind the ericoid mycorrhizal symbiosis.</title>
        <authorList>
            <consortium name="DOE Joint Genome Institute"/>
            <person name="Martino E."/>
            <person name="Morin E."/>
            <person name="Grelet G."/>
            <person name="Kuo A."/>
            <person name="Kohler A."/>
            <person name="Daghino S."/>
            <person name="Barry K."/>
            <person name="Choi C."/>
            <person name="Cichocki N."/>
            <person name="Clum A."/>
            <person name="Copeland A."/>
            <person name="Hainaut M."/>
            <person name="Haridas S."/>
            <person name="Labutti K."/>
            <person name="Lindquist E."/>
            <person name="Lipzen A."/>
            <person name="Khouja H.-R."/>
            <person name="Murat C."/>
            <person name="Ohm R."/>
            <person name="Olson A."/>
            <person name="Spatafora J."/>
            <person name="Veneault-Fourrey C."/>
            <person name="Henrissat B."/>
            <person name="Grigoriev I."/>
            <person name="Martin F."/>
            <person name="Perotto S."/>
        </authorList>
    </citation>
    <scope>NUCLEOTIDE SEQUENCE [LARGE SCALE GENOMIC DNA]</scope>
    <source>
        <strain evidence="3 4">F</strain>
    </source>
</reference>
<proteinExistence type="predicted"/>
<keyword evidence="2" id="KW-0472">Membrane</keyword>
<feature type="coiled-coil region" evidence="1">
    <location>
        <begin position="75"/>
        <end position="145"/>
    </location>
</feature>
<evidence type="ECO:0000256" key="2">
    <source>
        <dbReference type="SAM" id="Phobius"/>
    </source>
</evidence>
<keyword evidence="1" id="KW-0175">Coiled coil</keyword>
<keyword evidence="2" id="KW-0812">Transmembrane</keyword>
<dbReference type="OrthoDB" id="10559115at2759"/>